<dbReference type="InterPro" id="IPR006145">
    <property type="entry name" value="PsdUridine_synth_RsuA/RluA"/>
</dbReference>
<dbReference type="PANTHER" id="PTHR21600:SF87">
    <property type="entry name" value="RNA PSEUDOURIDYLATE SYNTHASE DOMAIN-CONTAINING PROTEIN 1"/>
    <property type="match status" value="1"/>
</dbReference>
<dbReference type="RefSeq" id="WP_177192934.1">
    <property type="nucleotide sequence ID" value="NZ_FORX01000001.1"/>
</dbReference>
<dbReference type="GO" id="GO:0003723">
    <property type="term" value="F:RNA binding"/>
    <property type="evidence" value="ECO:0007669"/>
    <property type="project" value="UniProtKB-KW"/>
</dbReference>
<dbReference type="PANTHER" id="PTHR21600">
    <property type="entry name" value="MITOCHONDRIAL RNA PSEUDOURIDINE SYNTHASE"/>
    <property type="match status" value="1"/>
</dbReference>
<dbReference type="EMBL" id="FORX01000001">
    <property type="protein sequence ID" value="SFI99652.1"/>
    <property type="molecule type" value="Genomic_DNA"/>
</dbReference>
<dbReference type="InterPro" id="IPR006224">
    <property type="entry name" value="PsdUridine_synth_RluA-like_CS"/>
</dbReference>
<dbReference type="GO" id="GO:0000455">
    <property type="term" value="P:enzyme-directed rRNA pseudouridine synthesis"/>
    <property type="evidence" value="ECO:0007669"/>
    <property type="project" value="TreeGrafter"/>
</dbReference>
<dbReference type="SUPFAM" id="SSF55120">
    <property type="entry name" value="Pseudouridine synthase"/>
    <property type="match status" value="1"/>
</dbReference>
<evidence type="ECO:0000256" key="2">
    <source>
        <dbReference type="PROSITE-ProRule" id="PRU00182"/>
    </source>
</evidence>
<accession>A0A1I3MRS9</accession>
<keyword evidence="5" id="KW-1185">Reference proteome</keyword>
<gene>
    <name evidence="4" type="ORF">SAMN04488082_10156</name>
</gene>
<evidence type="ECO:0000313" key="4">
    <source>
        <dbReference type="EMBL" id="SFI99652.1"/>
    </source>
</evidence>
<organism evidence="4 5">
    <name type="scientific">Desulfomicrobium apsheronum</name>
    <dbReference type="NCBI Taxonomy" id="52560"/>
    <lineage>
        <taxon>Bacteria</taxon>
        <taxon>Pseudomonadati</taxon>
        <taxon>Thermodesulfobacteriota</taxon>
        <taxon>Desulfovibrionia</taxon>
        <taxon>Desulfovibrionales</taxon>
        <taxon>Desulfomicrobiaceae</taxon>
        <taxon>Desulfomicrobium</taxon>
    </lineage>
</organism>
<dbReference type="PROSITE" id="PS01129">
    <property type="entry name" value="PSI_RLU"/>
    <property type="match status" value="1"/>
</dbReference>
<sequence length="306" mass="33666">MQSERTSVQVVEVGREENGRKLISFLEARLGSLPTGLLMRLVRTGQVRIDGRRCKPFDRVLAGQMVRVPPVNVERVDKLVRDLPGLQVVFENDEMIVIDKPAGLPVHGGTGWTDSVHDRLKGCFEGQAFVPVPVHRLDRDTSGLLLCAKTHDFLRSMHAAWPTLTKAYLCWVEGVWESTGWRTIVSKLAKAETGRGEQVVSGQGKRAVSHVHPLLGDGQKSLLLVVLGTGRTHQIRVHLADLGHAIVGDPRYGRGGGLLLHAAALSWPGHEFFVLPSWQGEFRIERICAQDMKDILATAPAKEGAI</sequence>
<dbReference type="AlphaFoldDB" id="A0A1I3MRS9"/>
<evidence type="ECO:0000259" key="3">
    <source>
        <dbReference type="Pfam" id="PF00849"/>
    </source>
</evidence>
<dbReference type="STRING" id="52560.SAMN04488082_10156"/>
<keyword evidence="2" id="KW-0694">RNA-binding</keyword>
<evidence type="ECO:0000313" key="5">
    <source>
        <dbReference type="Proteomes" id="UP000198635"/>
    </source>
</evidence>
<feature type="domain" description="Pseudouridine synthase RsuA/RluA-like" evidence="3">
    <location>
        <begin position="95"/>
        <end position="240"/>
    </location>
</feature>
<dbReference type="CDD" id="cd02869">
    <property type="entry name" value="PseudoU_synth_RluA_like"/>
    <property type="match status" value="1"/>
</dbReference>
<dbReference type="PROSITE" id="PS50889">
    <property type="entry name" value="S4"/>
    <property type="match status" value="1"/>
</dbReference>
<dbReference type="InterPro" id="IPR020103">
    <property type="entry name" value="PsdUridine_synth_cat_dom_sf"/>
</dbReference>
<comment type="similarity">
    <text evidence="1">Belongs to the pseudouridine synthase RluA family.</text>
</comment>
<dbReference type="GO" id="GO:0009982">
    <property type="term" value="F:pseudouridine synthase activity"/>
    <property type="evidence" value="ECO:0007669"/>
    <property type="project" value="InterPro"/>
</dbReference>
<name>A0A1I3MRS9_9BACT</name>
<dbReference type="Proteomes" id="UP000198635">
    <property type="component" value="Unassembled WGS sequence"/>
</dbReference>
<dbReference type="InterPro" id="IPR050188">
    <property type="entry name" value="RluA_PseudoU_synthase"/>
</dbReference>
<protein>
    <submittedName>
        <fullName evidence="4">23S rRNA pseudouridine955/2504/2580 synthase</fullName>
    </submittedName>
</protein>
<reference evidence="5" key="1">
    <citation type="submission" date="2016-10" db="EMBL/GenBank/DDBJ databases">
        <authorList>
            <person name="Varghese N."/>
            <person name="Submissions S."/>
        </authorList>
    </citation>
    <scope>NUCLEOTIDE SEQUENCE [LARGE SCALE GENOMIC DNA]</scope>
    <source>
        <strain evidence="5">DSM 5918</strain>
    </source>
</reference>
<proteinExistence type="inferred from homology"/>
<evidence type="ECO:0000256" key="1">
    <source>
        <dbReference type="ARBA" id="ARBA00010876"/>
    </source>
</evidence>
<dbReference type="Pfam" id="PF00849">
    <property type="entry name" value="PseudoU_synth_2"/>
    <property type="match status" value="1"/>
</dbReference>
<dbReference type="GO" id="GO:0140098">
    <property type="term" value="F:catalytic activity, acting on RNA"/>
    <property type="evidence" value="ECO:0007669"/>
    <property type="project" value="UniProtKB-ARBA"/>
</dbReference>
<dbReference type="Gene3D" id="3.30.2350.10">
    <property type="entry name" value="Pseudouridine synthase"/>
    <property type="match status" value="1"/>
</dbReference>